<feature type="domain" description="RNA polymerase sigma-70 region 2" evidence="9">
    <location>
        <begin position="402"/>
        <end position="472"/>
    </location>
</feature>
<evidence type="ECO:0000259" key="11">
    <source>
        <dbReference type="Pfam" id="PF04546"/>
    </source>
</evidence>
<protein>
    <recommendedName>
        <fullName evidence="13">RNA polymerase sigma factor RpoD</fullName>
    </recommendedName>
</protein>
<evidence type="ECO:0000256" key="5">
    <source>
        <dbReference type="ARBA" id="ARBA00023125"/>
    </source>
</evidence>
<dbReference type="NCBIfam" id="NF004208">
    <property type="entry name" value="PRK05658.1"/>
    <property type="match status" value="1"/>
</dbReference>
<evidence type="ECO:0000256" key="1">
    <source>
        <dbReference type="ARBA" id="ARBA00007788"/>
    </source>
</evidence>
<dbReference type="CDD" id="cd01029">
    <property type="entry name" value="TOPRIM_primases"/>
    <property type="match status" value="1"/>
</dbReference>
<dbReference type="CDD" id="cd06171">
    <property type="entry name" value="Sigma70_r4"/>
    <property type="match status" value="1"/>
</dbReference>
<dbReference type="AlphaFoldDB" id="A0AAW2H6B4"/>
<dbReference type="InterPro" id="IPR013325">
    <property type="entry name" value="RNA_pol_sigma_r2"/>
</dbReference>
<dbReference type="SUPFAM" id="SSF56731">
    <property type="entry name" value="DNA primase core"/>
    <property type="match status" value="1"/>
</dbReference>
<dbReference type="HAMAP" id="MF_00963">
    <property type="entry name" value="Sigma70_RpoD_SigA"/>
    <property type="match status" value="1"/>
</dbReference>
<sequence>MQQCGFAAVAPLGTAVSKEQLEMLVKLQVPIFICLDNDLADEVMDVLNTSDINFVKNEVPDVVNDTADEISLEDSPKDIEYLRTDDPVQLYYKDISKIAHRLTKEGEVAIAKRIKAANELVNKEIIYNPISFAYFKELYTTYKNGKLFLRNIVDWRKFWEAHEEELGSIEEVNNLKLEDESLIKNNSLSDNSGIEIDRDVYEDNISYEDSGDEESFVSIILIENKLQPVFNKKIEELIKILDDMAPLKQARADYIIKDKYYASKKEELYNKLKEERAIVLKSLSFNNNIINKLLKLNKDMQNKIISLENKIIKIFNDFGIERKLFLNKECRDFSNKHWKNNIIAIEPKAQAVIENYGNFISKYQQELIQIVCEFGMTIEELKHIIDVTLKGEIQSNRAKQEMIEGNLRLVISIANKYFNRGLQRSDLIQEGNNGLMRAVEKFDHTKGHKFSTYATWWVRQSITRGLADQARTIRIPVHMIETINKVVKMTNHFINKCGREPSPEEIAKETQLSLEKIKRVLRIAKEPVSLEAPISEDDNSLGDFIEDKKAEKPLDVAVQADLRKSMSKALNTLSPKEERVLRMRFGLGTNADNTLESVGKHFSVTRERIRQIEAKALRKLKHPSRSKILKSFLDN</sequence>
<dbReference type="InterPro" id="IPR013324">
    <property type="entry name" value="RNA_pol_sigma_r3/r4-like"/>
</dbReference>
<organism evidence="12">
    <name type="scientific">Menopon gallinae</name>
    <name type="common">poultry shaft louse</name>
    <dbReference type="NCBI Taxonomy" id="328185"/>
    <lineage>
        <taxon>Eukaryota</taxon>
        <taxon>Metazoa</taxon>
        <taxon>Ecdysozoa</taxon>
        <taxon>Arthropoda</taxon>
        <taxon>Hexapoda</taxon>
        <taxon>Insecta</taxon>
        <taxon>Pterygota</taxon>
        <taxon>Neoptera</taxon>
        <taxon>Paraneoptera</taxon>
        <taxon>Psocodea</taxon>
        <taxon>Troctomorpha</taxon>
        <taxon>Phthiraptera</taxon>
        <taxon>Amblycera</taxon>
        <taxon>Menoponidae</taxon>
        <taxon>Menopon</taxon>
    </lineage>
</organism>
<feature type="domain" description="RNA polymerase sigma-70 region 3" evidence="8">
    <location>
        <begin position="481"/>
        <end position="555"/>
    </location>
</feature>
<evidence type="ECO:0000259" key="7">
    <source>
        <dbReference type="Pfam" id="PF00140"/>
    </source>
</evidence>
<reference evidence="12" key="1">
    <citation type="journal article" date="2024" name="Gigascience">
        <title>Chromosome-level genome of the poultry shaft louse Menopon gallinae provides insight into the host-switching and adaptive evolution of parasitic lice.</title>
        <authorList>
            <person name="Xu Y."/>
            <person name="Ma L."/>
            <person name="Liu S."/>
            <person name="Liang Y."/>
            <person name="Liu Q."/>
            <person name="He Z."/>
            <person name="Tian L."/>
            <person name="Duan Y."/>
            <person name="Cai W."/>
            <person name="Li H."/>
            <person name="Song F."/>
        </authorList>
    </citation>
    <scope>NUCLEOTIDE SEQUENCE</scope>
    <source>
        <strain evidence="12">Cailab_2023a</strain>
    </source>
</reference>
<feature type="domain" description="RNA polymerase sigma-70 region 4" evidence="10">
    <location>
        <begin position="569"/>
        <end position="622"/>
    </location>
</feature>
<dbReference type="InterPro" id="IPR036388">
    <property type="entry name" value="WH-like_DNA-bd_sf"/>
</dbReference>
<dbReference type="Pfam" id="PF04542">
    <property type="entry name" value="Sigma70_r2"/>
    <property type="match status" value="1"/>
</dbReference>
<dbReference type="SUPFAM" id="SSF88946">
    <property type="entry name" value="Sigma2 domain of RNA polymerase sigma factors"/>
    <property type="match status" value="1"/>
</dbReference>
<dbReference type="InterPro" id="IPR009042">
    <property type="entry name" value="RNA_pol_sigma70_r1_2"/>
</dbReference>
<dbReference type="Pfam" id="PF04545">
    <property type="entry name" value="Sigma70_r4"/>
    <property type="match status" value="1"/>
</dbReference>
<dbReference type="InterPro" id="IPR007630">
    <property type="entry name" value="RNA_pol_sigma70_r4"/>
</dbReference>
<gene>
    <name evidence="12" type="ORF">PYX00_011167</name>
</gene>
<keyword evidence="3" id="KW-0805">Transcription regulation</keyword>
<dbReference type="PRINTS" id="PR00046">
    <property type="entry name" value="SIGMA70FCT"/>
</dbReference>
<evidence type="ECO:0000259" key="9">
    <source>
        <dbReference type="Pfam" id="PF04542"/>
    </source>
</evidence>
<dbReference type="Pfam" id="PF04546">
    <property type="entry name" value="Sigma70_ner"/>
    <property type="match status" value="1"/>
</dbReference>
<dbReference type="Gene3D" id="1.10.601.10">
    <property type="entry name" value="RNA Polymerase Primary Sigma Factor"/>
    <property type="match status" value="1"/>
</dbReference>
<dbReference type="NCBIfam" id="TIGR02393">
    <property type="entry name" value="RpoD_Cterm"/>
    <property type="match status" value="1"/>
</dbReference>
<dbReference type="Gene3D" id="1.10.10.10">
    <property type="entry name" value="Winged helix-like DNA-binding domain superfamily/Winged helix DNA-binding domain"/>
    <property type="match status" value="2"/>
</dbReference>
<dbReference type="SUPFAM" id="SSF88659">
    <property type="entry name" value="Sigma3 and sigma4 domains of RNA polymerase sigma factors"/>
    <property type="match status" value="2"/>
</dbReference>
<keyword evidence="6" id="KW-0804">Transcription</keyword>
<dbReference type="Pfam" id="PF04539">
    <property type="entry name" value="Sigma70_r3"/>
    <property type="match status" value="1"/>
</dbReference>
<dbReference type="GO" id="GO:0006352">
    <property type="term" value="P:DNA-templated transcription initiation"/>
    <property type="evidence" value="ECO:0007669"/>
    <property type="project" value="InterPro"/>
</dbReference>
<dbReference type="NCBIfam" id="TIGR02937">
    <property type="entry name" value="sigma70-ECF"/>
    <property type="match status" value="1"/>
</dbReference>
<evidence type="ECO:0000256" key="3">
    <source>
        <dbReference type="ARBA" id="ARBA00023015"/>
    </source>
</evidence>
<dbReference type="InterPro" id="IPR000943">
    <property type="entry name" value="RNA_pol_sigma70"/>
</dbReference>
<dbReference type="PANTHER" id="PTHR30603">
    <property type="entry name" value="RNA POLYMERASE SIGMA FACTOR RPO"/>
    <property type="match status" value="1"/>
</dbReference>
<evidence type="ECO:0000313" key="12">
    <source>
        <dbReference type="EMBL" id="KAL0263866.1"/>
    </source>
</evidence>
<keyword evidence="5" id="KW-0238">DNA-binding</keyword>
<proteinExistence type="inferred from homology"/>
<comment type="caution">
    <text evidence="12">The sequence shown here is derived from an EMBL/GenBank/DDBJ whole genome shotgun (WGS) entry which is preliminary data.</text>
</comment>
<dbReference type="InterPro" id="IPR014284">
    <property type="entry name" value="RNA_pol_sigma-70_dom"/>
</dbReference>
<evidence type="ECO:0008006" key="13">
    <source>
        <dbReference type="Google" id="ProtNLM"/>
    </source>
</evidence>
<dbReference type="EMBL" id="JARGDH010000093">
    <property type="protein sequence ID" value="KAL0263866.1"/>
    <property type="molecule type" value="Genomic_DNA"/>
</dbReference>
<dbReference type="PANTHER" id="PTHR30603:SF60">
    <property type="entry name" value="RNA POLYMERASE SIGMA FACTOR RPOD"/>
    <property type="match status" value="1"/>
</dbReference>
<dbReference type="GO" id="GO:0016987">
    <property type="term" value="F:sigma factor activity"/>
    <property type="evidence" value="ECO:0007669"/>
    <property type="project" value="UniProtKB-KW"/>
</dbReference>
<dbReference type="InterPro" id="IPR007627">
    <property type="entry name" value="RNA_pol_sigma70_r2"/>
</dbReference>
<dbReference type="InterPro" id="IPR007631">
    <property type="entry name" value="RNA_pol_sigma_70_non-ess"/>
</dbReference>
<dbReference type="GO" id="GO:0003677">
    <property type="term" value="F:DNA binding"/>
    <property type="evidence" value="ECO:0007669"/>
    <property type="project" value="UniProtKB-KW"/>
</dbReference>
<dbReference type="InterPro" id="IPR007624">
    <property type="entry name" value="RNA_pol_sigma70_r3"/>
</dbReference>
<keyword evidence="4" id="KW-0731">Sigma factor</keyword>
<dbReference type="InterPro" id="IPR034154">
    <property type="entry name" value="TOPRIM_DnaG/twinkle"/>
</dbReference>
<dbReference type="FunFam" id="1.10.601.10:FF:000001">
    <property type="entry name" value="RNA polymerase sigma factor SigA"/>
    <property type="match status" value="1"/>
</dbReference>
<dbReference type="InterPro" id="IPR028630">
    <property type="entry name" value="Sigma70_RpoD"/>
</dbReference>
<evidence type="ECO:0000256" key="6">
    <source>
        <dbReference type="ARBA" id="ARBA00023163"/>
    </source>
</evidence>
<feature type="domain" description="RNA polymerase sigma-70 region 1.2" evidence="7">
    <location>
        <begin position="86"/>
        <end position="119"/>
    </location>
</feature>
<evidence type="ECO:0000259" key="8">
    <source>
        <dbReference type="Pfam" id="PF04539"/>
    </source>
</evidence>
<dbReference type="Gene3D" id="3.40.1360.10">
    <property type="match status" value="1"/>
</dbReference>
<comment type="similarity">
    <text evidence="1">Belongs to the sigma-70 factor family.</text>
</comment>
<accession>A0AAW2H6B4</accession>
<name>A0AAW2H6B4_9NEOP</name>
<evidence type="ECO:0000256" key="4">
    <source>
        <dbReference type="ARBA" id="ARBA00023082"/>
    </source>
</evidence>
<dbReference type="InterPro" id="IPR050239">
    <property type="entry name" value="Sigma-70_RNA_pol_init_factors"/>
</dbReference>
<evidence type="ECO:0000259" key="10">
    <source>
        <dbReference type="Pfam" id="PF04545"/>
    </source>
</evidence>
<evidence type="ECO:0000256" key="2">
    <source>
        <dbReference type="ARBA" id="ARBA00022490"/>
    </source>
</evidence>
<feature type="domain" description="RNA polymerase sigma factor 70 non-essential" evidence="11">
    <location>
        <begin position="129"/>
        <end position="370"/>
    </location>
</feature>
<dbReference type="Pfam" id="PF00140">
    <property type="entry name" value="Sigma70_r1_2"/>
    <property type="match status" value="1"/>
</dbReference>
<keyword evidence="2" id="KW-0963">Cytoplasm</keyword>
<dbReference type="InterPro" id="IPR012760">
    <property type="entry name" value="RNA_pol_sigma_RpoD_C"/>
</dbReference>